<name>A0A2U0SCW1_9SPHN</name>
<evidence type="ECO:0000256" key="1">
    <source>
        <dbReference type="ARBA" id="ARBA00008031"/>
    </source>
</evidence>
<proteinExistence type="inferred from homology"/>
<evidence type="ECO:0000256" key="5">
    <source>
        <dbReference type="PIRSR" id="PIRSR634603-1"/>
    </source>
</evidence>
<evidence type="ECO:0000256" key="2">
    <source>
        <dbReference type="ARBA" id="ARBA00022723"/>
    </source>
</evidence>
<sequence length="332" mass="34167">MRRTLDARHDRFPLSKPFRIARGVKTAADVVTVTIGQGSVAGRGEGVPYPRYGETIEAALAEIAAVRPLIEQGATRADIAVAMRAGAARNAVDCALWDLEARLAGASVAVLAGIAPVDALASAITIGIDSPEAMARAARGAANVPLLKIKVDRDAADEQIAAVRAVAPAPRLIVDPNESWRVEDLADRLPMLRAHRVDLLEQPVPAGEDAGLAALAGAIPICADEALHIRADLDRLAGLYSHVNVKLDKTGGLTEALALAAEAKARGFGLMVGCMVCSSLGIAPAMLVAGGAAFVDLDGPLWLAEDRVGGARDDGGILAAPAPGFWGTPACA</sequence>
<dbReference type="Proteomes" id="UP000245890">
    <property type="component" value="Unassembled WGS sequence"/>
</dbReference>
<keyword evidence="2 6" id="KW-0479">Metal-binding</keyword>
<dbReference type="EC" id="5.1.1.-" evidence="7"/>
<dbReference type="Gene3D" id="3.30.390.10">
    <property type="entry name" value="Enolase-like, N-terminal domain"/>
    <property type="match status" value="1"/>
</dbReference>
<evidence type="ECO:0000259" key="9">
    <source>
        <dbReference type="SMART" id="SM00922"/>
    </source>
</evidence>
<dbReference type="Pfam" id="PF02746">
    <property type="entry name" value="MR_MLE_N"/>
    <property type="match status" value="1"/>
</dbReference>
<dbReference type="SFLD" id="SFLDS00001">
    <property type="entry name" value="Enolase"/>
    <property type="match status" value="1"/>
</dbReference>
<dbReference type="EMBL" id="QENQ01000001">
    <property type="protein sequence ID" value="PVX29199.1"/>
    <property type="molecule type" value="Genomic_DNA"/>
</dbReference>
<dbReference type="SUPFAM" id="SSF51604">
    <property type="entry name" value="Enolase C-terminal domain-like"/>
    <property type="match status" value="1"/>
</dbReference>
<dbReference type="PANTHER" id="PTHR48080:SF3">
    <property type="entry name" value="ENOLASE SUPERFAMILY MEMBER DDB_G0284701"/>
    <property type="match status" value="1"/>
</dbReference>
<dbReference type="GO" id="GO:0016855">
    <property type="term" value="F:racemase and epimerase activity, acting on amino acids and derivatives"/>
    <property type="evidence" value="ECO:0007669"/>
    <property type="project" value="UniProtKB-UniRule"/>
</dbReference>
<dbReference type="SUPFAM" id="SSF54826">
    <property type="entry name" value="Enolase N-terminal domain-like"/>
    <property type="match status" value="1"/>
</dbReference>
<evidence type="ECO:0000256" key="7">
    <source>
        <dbReference type="RuleBase" id="RU366006"/>
    </source>
</evidence>
<dbReference type="InterPro" id="IPR013341">
    <property type="entry name" value="Mandelate_racemase_N_dom"/>
</dbReference>
<evidence type="ECO:0000313" key="10">
    <source>
        <dbReference type="EMBL" id="PVX29199.1"/>
    </source>
</evidence>
<keyword evidence="4 7" id="KW-0413">Isomerase</keyword>
<feature type="active site" description="Proton acceptor; specific for (S)-substrate epimerization" evidence="5">
    <location>
        <position position="246"/>
    </location>
</feature>
<feature type="domain" description="Mandelate racemase/muconate lactonizing enzyme C-terminal" evidence="9">
    <location>
        <begin position="131"/>
        <end position="222"/>
    </location>
</feature>
<dbReference type="InterPro" id="IPR029017">
    <property type="entry name" value="Enolase-like_N"/>
</dbReference>
<accession>A0A2U0SCW1</accession>
<comment type="similarity">
    <text evidence="1 7">Belongs to the mandelate racemase/muconate lactonizing enzyme family.</text>
</comment>
<feature type="binding site" evidence="6">
    <location>
        <position position="175"/>
    </location>
    <ligand>
        <name>Mg(2+)</name>
        <dbReference type="ChEBI" id="CHEBI:18420"/>
    </ligand>
</feature>
<dbReference type="GO" id="GO:0009063">
    <property type="term" value="P:amino acid catabolic process"/>
    <property type="evidence" value="ECO:0007669"/>
    <property type="project" value="InterPro"/>
</dbReference>
<keyword evidence="8" id="KW-0812">Transmembrane</keyword>
<evidence type="ECO:0000256" key="4">
    <source>
        <dbReference type="ARBA" id="ARBA00023235"/>
    </source>
</evidence>
<dbReference type="InterPro" id="IPR036849">
    <property type="entry name" value="Enolase-like_C_sf"/>
</dbReference>
<comment type="cofactor">
    <cofactor evidence="6 7">
        <name>Mg(2+)</name>
        <dbReference type="ChEBI" id="CHEBI:18420"/>
    </cofactor>
    <text evidence="6 7">Binds 1 Mg(2+) ion per subunit.</text>
</comment>
<keyword evidence="3 6" id="KW-0460">Magnesium</keyword>
<dbReference type="RefSeq" id="WP_116468638.1">
    <property type="nucleotide sequence ID" value="NZ_QENQ01000001.1"/>
</dbReference>
<dbReference type="SFLD" id="SFLDG00180">
    <property type="entry name" value="muconate_cycloisomerase"/>
    <property type="match status" value="1"/>
</dbReference>
<dbReference type="Gene3D" id="3.20.20.120">
    <property type="entry name" value="Enolase-like C-terminal domain"/>
    <property type="match status" value="1"/>
</dbReference>
<reference evidence="10 11" key="1">
    <citation type="submission" date="2018-05" db="EMBL/GenBank/DDBJ databases">
        <title>Description of Sphingomonas pokkalii sp nov, isolated from the rhizosphere of saline tolerant pokkali rice and its draft genome analysis.</title>
        <authorList>
            <person name="Menon R."/>
            <person name="Kumari S."/>
            <person name="Rameshkumar N."/>
        </authorList>
    </citation>
    <scope>NUCLEOTIDE SEQUENCE [LARGE SCALE GENOMIC DNA]</scope>
    <source>
        <strain evidence="10 11">L3B27</strain>
    </source>
</reference>
<comment type="caution">
    <text evidence="10">The sequence shown here is derived from an EMBL/GenBank/DDBJ whole genome shotgun (WGS) entry which is preliminary data.</text>
</comment>
<gene>
    <name evidence="10" type="ORF">DD559_07540</name>
</gene>
<dbReference type="SFLD" id="SFLDF00010">
    <property type="entry name" value="dipeptide_epimerase"/>
    <property type="match status" value="1"/>
</dbReference>
<keyword evidence="11" id="KW-1185">Reference proteome</keyword>
<keyword evidence="8" id="KW-0472">Membrane</keyword>
<keyword evidence="8" id="KW-1133">Transmembrane helix</keyword>
<dbReference type="GO" id="GO:0000287">
    <property type="term" value="F:magnesium ion binding"/>
    <property type="evidence" value="ECO:0007669"/>
    <property type="project" value="UniProtKB-ARBA"/>
</dbReference>
<evidence type="ECO:0000256" key="3">
    <source>
        <dbReference type="ARBA" id="ARBA00022842"/>
    </source>
</evidence>
<feature type="binding site" evidence="6">
    <location>
        <position position="201"/>
    </location>
    <ligand>
        <name>Mg(2+)</name>
        <dbReference type="ChEBI" id="CHEBI:18420"/>
    </ligand>
</feature>
<dbReference type="SMART" id="SM00922">
    <property type="entry name" value="MR_MLE"/>
    <property type="match status" value="1"/>
</dbReference>
<dbReference type="PROSITE" id="PS00909">
    <property type="entry name" value="MR_MLE_2"/>
    <property type="match status" value="1"/>
</dbReference>
<protein>
    <recommendedName>
        <fullName evidence="7">Dipeptide epimerase</fullName>
        <ecNumber evidence="7">5.1.1.-</ecNumber>
    </recommendedName>
</protein>
<dbReference type="InterPro" id="IPR029065">
    <property type="entry name" value="Enolase_C-like"/>
</dbReference>
<feature type="active site" description="Proton acceptor; specific for (R)-substrate epimerization" evidence="5">
    <location>
        <position position="150"/>
    </location>
</feature>
<feature type="transmembrane region" description="Helical" evidence="8">
    <location>
        <begin position="268"/>
        <end position="295"/>
    </location>
</feature>
<dbReference type="AlphaFoldDB" id="A0A2U0SCW1"/>
<dbReference type="InterPro" id="IPR034603">
    <property type="entry name" value="Dipeptide_epimerase"/>
</dbReference>
<evidence type="ECO:0000256" key="6">
    <source>
        <dbReference type="PIRSR" id="PIRSR634603-3"/>
    </source>
</evidence>
<organism evidence="10 11">
    <name type="scientific">Sphingomonas pokkalii</name>
    <dbReference type="NCBI Taxonomy" id="2175090"/>
    <lineage>
        <taxon>Bacteria</taxon>
        <taxon>Pseudomonadati</taxon>
        <taxon>Pseudomonadota</taxon>
        <taxon>Alphaproteobacteria</taxon>
        <taxon>Sphingomonadales</taxon>
        <taxon>Sphingomonadaceae</taxon>
        <taxon>Sphingomonas</taxon>
    </lineage>
</organism>
<dbReference type="Pfam" id="PF13378">
    <property type="entry name" value="MR_MLE_C"/>
    <property type="match status" value="1"/>
</dbReference>
<dbReference type="CDD" id="cd03319">
    <property type="entry name" value="L-Ala-DL-Glu_epimerase"/>
    <property type="match status" value="1"/>
</dbReference>
<dbReference type="PANTHER" id="PTHR48080">
    <property type="entry name" value="D-GALACTONATE DEHYDRATASE-RELATED"/>
    <property type="match status" value="1"/>
</dbReference>
<evidence type="ECO:0000313" key="11">
    <source>
        <dbReference type="Proteomes" id="UP000245890"/>
    </source>
</evidence>
<dbReference type="OrthoDB" id="9782675at2"/>
<evidence type="ECO:0000256" key="8">
    <source>
        <dbReference type="SAM" id="Phobius"/>
    </source>
</evidence>
<dbReference type="InterPro" id="IPR018110">
    <property type="entry name" value="Mandel_Rmase/mucon_lact_enz_CS"/>
</dbReference>
<dbReference type="InterPro" id="IPR034593">
    <property type="entry name" value="DgoD-like"/>
</dbReference>
<feature type="binding site" evidence="6">
    <location>
        <position position="224"/>
    </location>
    <ligand>
        <name>Mg(2+)</name>
        <dbReference type="ChEBI" id="CHEBI:18420"/>
    </ligand>
</feature>
<dbReference type="NCBIfam" id="NF042940">
    <property type="entry name" value="racemase_DgcA"/>
    <property type="match status" value="1"/>
</dbReference>
<dbReference type="InterPro" id="IPR013342">
    <property type="entry name" value="Mandelate_racemase_C"/>
</dbReference>